<gene>
    <name evidence="1" type="ORF">ANN_08829</name>
</gene>
<evidence type="ECO:0008006" key="3">
    <source>
        <dbReference type="Google" id="ProtNLM"/>
    </source>
</evidence>
<name>A0ABQ8T2H9_PERAM</name>
<comment type="caution">
    <text evidence="1">The sequence shown here is derived from an EMBL/GenBank/DDBJ whole genome shotgun (WGS) entry which is preliminary data.</text>
</comment>
<keyword evidence="2" id="KW-1185">Reference proteome</keyword>
<dbReference type="Proteomes" id="UP001148838">
    <property type="component" value="Unassembled WGS sequence"/>
</dbReference>
<sequence>MAKSTAYADDTSFITSSTSALELHQLTSKTVVEAAEWFKANRLILNMEKTQKLFLTLRKEGSEEKAVKLLGVHLDAKLIRRTYLSKTIQQWRLMP</sequence>
<evidence type="ECO:0000313" key="1">
    <source>
        <dbReference type="EMBL" id="KAJ4440681.1"/>
    </source>
</evidence>
<protein>
    <recommendedName>
        <fullName evidence="3">Reverse transcriptase domain-containing protein</fullName>
    </recommendedName>
</protein>
<proteinExistence type="predicted"/>
<accession>A0ABQ8T2H9</accession>
<reference evidence="1 2" key="1">
    <citation type="journal article" date="2022" name="Allergy">
        <title>Genome assembly and annotation of Periplaneta americana reveal a comprehensive cockroach allergen profile.</title>
        <authorList>
            <person name="Wang L."/>
            <person name="Xiong Q."/>
            <person name="Saelim N."/>
            <person name="Wang L."/>
            <person name="Nong W."/>
            <person name="Wan A.T."/>
            <person name="Shi M."/>
            <person name="Liu X."/>
            <person name="Cao Q."/>
            <person name="Hui J.H.L."/>
            <person name="Sookrung N."/>
            <person name="Leung T.F."/>
            <person name="Tungtrongchitr A."/>
            <person name="Tsui S.K.W."/>
        </authorList>
    </citation>
    <scope>NUCLEOTIDE SEQUENCE [LARGE SCALE GENOMIC DNA]</scope>
    <source>
        <strain evidence="1">PWHHKU_190912</strain>
    </source>
</reference>
<organism evidence="1 2">
    <name type="scientific">Periplaneta americana</name>
    <name type="common">American cockroach</name>
    <name type="synonym">Blatta americana</name>
    <dbReference type="NCBI Taxonomy" id="6978"/>
    <lineage>
        <taxon>Eukaryota</taxon>
        <taxon>Metazoa</taxon>
        <taxon>Ecdysozoa</taxon>
        <taxon>Arthropoda</taxon>
        <taxon>Hexapoda</taxon>
        <taxon>Insecta</taxon>
        <taxon>Pterygota</taxon>
        <taxon>Neoptera</taxon>
        <taxon>Polyneoptera</taxon>
        <taxon>Dictyoptera</taxon>
        <taxon>Blattodea</taxon>
        <taxon>Blattoidea</taxon>
        <taxon>Blattidae</taxon>
        <taxon>Blattinae</taxon>
        <taxon>Periplaneta</taxon>
    </lineage>
</organism>
<dbReference type="EMBL" id="JAJSOF020000017">
    <property type="protein sequence ID" value="KAJ4440681.1"/>
    <property type="molecule type" value="Genomic_DNA"/>
</dbReference>
<evidence type="ECO:0000313" key="2">
    <source>
        <dbReference type="Proteomes" id="UP001148838"/>
    </source>
</evidence>